<evidence type="ECO:0000313" key="3">
    <source>
        <dbReference type="Proteomes" id="UP000539265"/>
    </source>
</evidence>
<dbReference type="InterPro" id="IPR011335">
    <property type="entry name" value="Restrct_endonuc-II-like"/>
</dbReference>
<dbReference type="Proteomes" id="UP000539265">
    <property type="component" value="Unassembled WGS sequence"/>
</dbReference>
<dbReference type="RefSeq" id="WP_096355836.1">
    <property type="nucleotide sequence ID" value="NZ_AP017313.1"/>
</dbReference>
<accession>A0A839SMW9</accession>
<dbReference type="InterPro" id="IPR008538">
    <property type="entry name" value="Uma2"/>
</dbReference>
<keyword evidence="2" id="KW-0255">Endonuclease</keyword>
<dbReference type="EMBL" id="JACHWX010000027">
    <property type="protein sequence ID" value="MBB3058932.1"/>
    <property type="molecule type" value="Genomic_DNA"/>
</dbReference>
<protein>
    <submittedName>
        <fullName evidence="2">Uma2 family endonuclease</fullName>
    </submittedName>
</protein>
<dbReference type="CDD" id="cd06260">
    <property type="entry name" value="DUF820-like"/>
    <property type="match status" value="1"/>
</dbReference>
<organism evidence="2 3">
    <name type="scientific">Mucilaginibacter gotjawali</name>
    <dbReference type="NCBI Taxonomy" id="1550579"/>
    <lineage>
        <taxon>Bacteria</taxon>
        <taxon>Pseudomonadati</taxon>
        <taxon>Bacteroidota</taxon>
        <taxon>Sphingobacteriia</taxon>
        <taxon>Sphingobacteriales</taxon>
        <taxon>Sphingobacteriaceae</taxon>
        <taxon>Mucilaginibacter</taxon>
    </lineage>
</organism>
<dbReference type="PANTHER" id="PTHR34107">
    <property type="entry name" value="SLL0198 PROTEIN-RELATED"/>
    <property type="match status" value="1"/>
</dbReference>
<dbReference type="AlphaFoldDB" id="A0A839SMW9"/>
<evidence type="ECO:0000313" key="2">
    <source>
        <dbReference type="EMBL" id="MBB3058932.1"/>
    </source>
</evidence>
<evidence type="ECO:0000259" key="1">
    <source>
        <dbReference type="Pfam" id="PF05685"/>
    </source>
</evidence>
<feature type="domain" description="Putative restriction endonuclease" evidence="1">
    <location>
        <begin position="13"/>
        <end position="178"/>
    </location>
</feature>
<dbReference type="OrthoDB" id="9808428at2"/>
<comment type="caution">
    <text evidence="2">The sequence shown here is derived from an EMBL/GenBank/DDBJ whole genome shotgun (WGS) entry which is preliminary data.</text>
</comment>
<dbReference type="Gene3D" id="3.90.1570.10">
    <property type="entry name" value="tt1808, chain A"/>
    <property type="match status" value="1"/>
</dbReference>
<keyword evidence="2" id="KW-0378">Hydrolase</keyword>
<dbReference type="SUPFAM" id="SSF52980">
    <property type="entry name" value="Restriction endonuclease-like"/>
    <property type="match status" value="1"/>
</dbReference>
<keyword evidence="3" id="KW-1185">Reference proteome</keyword>
<dbReference type="InterPro" id="IPR012296">
    <property type="entry name" value="Nuclease_put_TT1808"/>
</dbReference>
<dbReference type="PANTHER" id="PTHR34107:SF4">
    <property type="entry name" value="SLL1222 PROTEIN"/>
    <property type="match status" value="1"/>
</dbReference>
<reference evidence="2" key="1">
    <citation type="submission" date="2020-08" db="EMBL/GenBank/DDBJ databases">
        <title>Genomic Encyclopedia of Type Strains, Phase III (KMG-III): the genomes of soil and plant-associated and newly described type strains.</title>
        <authorList>
            <person name="Whitman W."/>
        </authorList>
    </citation>
    <scope>NUCLEOTIDE SEQUENCE [LARGE SCALE GENOMIC DNA]</scope>
    <source>
        <strain evidence="2">CECT 8628</strain>
    </source>
</reference>
<dbReference type="GO" id="GO:0004519">
    <property type="term" value="F:endonuclease activity"/>
    <property type="evidence" value="ECO:0007669"/>
    <property type="project" value="UniProtKB-KW"/>
</dbReference>
<name>A0A839SMW9_9SPHI</name>
<sequence length="183" mass="21141">MLKGERKKKYTADDYMQLEEGAPFQLINNELIMSPSPNPFHQAIVARLSKIMLIFLESQQKEAYTAGSMDVVFDENNIFQPDFLYVSEERVGEIIKNRVEGAPDMAIEILSPSNAYYDLIQKKEVYEKYGVKEYIIFDPIAKNASLYALKDGIYYLHQKAQQNEMLHSLVIPGFSFDLSYIFK</sequence>
<dbReference type="Pfam" id="PF05685">
    <property type="entry name" value="Uma2"/>
    <property type="match status" value="1"/>
</dbReference>
<proteinExistence type="predicted"/>
<keyword evidence="2" id="KW-0540">Nuclease</keyword>
<gene>
    <name evidence="2" type="ORF">FHS11_005392</name>
</gene>